<dbReference type="NCBIfam" id="TIGR00365">
    <property type="entry name" value="Grx4 family monothiol glutaredoxin"/>
    <property type="match status" value="1"/>
</dbReference>
<proteinExistence type="predicted"/>
<dbReference type="InterPro" id="IPR013766">
    <property type="entry name" value="Thioredoxin_domain"/>
</dbReference>
<keyword evidence="3" id="KW-0411">Iron-sulfur</keyword>
<feature type="compositionally biased region" description="Low complexity" evidence="4">
    <location>
        <begin position="937"/>
        <end position="955"/>
    </location>
</feature>
<dbReference type="InterPro" id="IPR016024">
    <property type="entry name" value="ARM-type_fold"/>
</dbReference>
<organism evidence="6 7">
    <name type="scientific">Durusdinium trenchii</name>
    <dbReference type="NCBI Taxonomy" id="1381693"/>
    <lineage>
        <taxon>Eukaryota</taxon>
        <taxon>Sar</taxon>
        <taxon>Alveolata</taxon>
        <taxon>Dinophyceae</taxon>
        <taxon>Suessiales</taxon>
        <taxon>Symbiodiniaceae</taxon>
        <taxon>Durusdinium</taxon>
    </lineage>
</organism>
<dbReference type="PANTHER" id="PTHR10293">
    <property type="entry name" value="GLUTAREDOXIN FAMILY MEMBER"/>
    <property type="match status" value="1"/>
</dbReference>
<dbReference type="PROSITE" id="PS51352">
    <property type="entry name" value="THIOREDOXIN_2"/>
    <property type="match status" value="1"/>
</dbReference>
<dbReference type="CDD" id="cd03028">
    <property type="entry name" value="GRX_PICOT_like"/>
    <property type="match status" value="3"/>
</dbReference>
<dbReference type="Gene3D" id="1.25.10.10">
    <property type="entry name" value="Leucine-rich Repeat Variant"/>
    <property type="match status" value="1"/>
</dbReference>
<keyword evidence="7" id="KW-1185">Reference proteome</keyword>
<dbReference type="InterPro" id="IPR004480">
    <property type="entry name" value="Monothiol_GRX-rel"/>
</dbReference>
<dbReference type="InterPro" id="IPR011989">
    <property type="entry name" value="ARM-like"/>
</dbReference>
<keyword evidence="1" id="KW-0479">Metal-binding</keyword>
<evidence type="ECO:0000313" key="7">
    <source>
        <dbReference type="Proteomes" id="UP001642464"/>
    </source>
</evidence>
<dbReference type="SUPFAM" id="SSF48371">
    <property type="entry name" value="ARM repeat"/>
    <property type="match status" value="1"/>
</dbReference>
<protein>
    <submittedName>
        <fullName evidence="6">Monothiol glutaredoxin-S17 (AtGrxS17)</fullName>
    </submittedName>
</protein>
<dbReference type="Gene3D" id="3.40.30.10">
    <property type="entry name" value="Glutaredoxin"/>
    <property type="match status" value="4"/>
</dbReference>
<dbReference type="InterPro" id="IPR033658">
    <property type="entry name" value="GRX_PICOT-like"/>
</dbReference>
<feature type="domain" description="Thioredoxin" evidence="5">
    <location>
        <begin position="826"/>
        <end position="936"/>
    </location>
</feature>
<evidence type="ECO:0000256" key="1">
    <source>
        <dbReference type="ARBA" id="ARBA00022723"/>
    </source>
</evidence>
<dbReference type="Pfam" id="PF00462">
    <property type="entry name" value="Glutaredoxin"/>
    <property type="match status" value="3"/>
</dbReference>
<feature type="region of interest" description="Disordered" evidence="4">
    <location>
        <begin position="143"/>
        <end position="165"/>
    </location>
</feature>
<evidence type="ECO:0000313" key="6">
    <source>
        <dbReference type="EMBL" id="CAK8997363.1"/>
    </source>
</evidence>
<dbReference type="EMBL" id="CAXAMM010002776">
    <property type="protein sequence ID" value="CAK8997363.1"/>
    <property type="molecule type" value="Genomic_DNA"/>
</dbReference>
<reference evidence="6 7" key="1">
    <citation type="submission" date="2024-02" db="EMBL/GenBank/DDBJ databases">
        <authorList>
            <person name="Chen Y."/>
            <person name="Shah S."/>
            <person name="Dougan E. K."/>
            <person name="Thang M."/>
            <person name="Chan C."/>
        </authorList>
    </citation>
    <scope>NUCLEOTIDE SEQUENCE [LARGE SCALE GENOMIC DNA]</scope>
</reference>
<dbReference type="InterPro" id="IPR002109">
    <property type="entry name" value="Glutaredoxin"/>
</dbReference>
<dbReference type="InterPro" id="IPR036249">
    <property type="entry name" value="Thioredoxin-like_sf"/>
</dbReference>
<gene>
    <name evidence="6" type="ORF">SCF082_LOCUS5181</name>
</gene>
<keyword evidence="2" id="KW-0408">Iron</keyword>
<name>A0ABP0I465_9DINO</name>
<evidence type="ECO:0000256" key="2">
    <source>
        <dbReference type="ARBA" id="ARBA00023004"/>
    </source>
</evidence>
<feature type="compositionally biased region" description="Basic and acidic residues" evidence="4">
    <location>
        <begin position="827"/>
        <end position="841"/>
    </location>
</feature>
<dbReference type="Proteomes" id="UP001642464">
    <property type="component" value="Unassembled WGS sequence"/>
</dbReference>
<evidence type="ECO:0000256" key="3">
    <source>
        <dbReference type="ARBA" id="ARBA00023014"/>
    </source>
</evidence>
<comment type="caution">
    <text evidence="6">The sequence shown here is derived from an EMBL/GenBank/DDBJ whole genome shotgun (WGS) entry which is preliminary data.</text>
</comment>
<evidence type="ECO:0000259" key="5">
    <source>
        <dbReference type="PROSITE" id="PS51352"/>
    </source>
</evidence>
<dbReference type="SUPFAM" id="SSF52833">
    <property type="entry name" value="Thioredoxin-like"/>
    <property type="match status" value="4"/>
</dbReference>
<feature type="region of interest" description="Disordered" evidence="4">
    <location>
        <begin position="931"/>
        <end position="959"/>
    </location>
</feature>
<feature type="region of interest" description="Disordered" evidence="4">
    <location>
        <begin position="810"/>
        <end position="841"/>
    </location>
</feature>
<feature type="non-terminal residue" evidence="6">
    <location>
        <position position="1"/>
    </location>
</feature>
<dbReference type="PROSITE" id="PS51354">
    <property type="entry name" value="GLUTAREDOXIN_2"/>
    <property type="match status" value="3"/>
</dbReference>
<evidence type="ECO:0000256" key="4">
    <source>
        <dbReference type="SAM" id="MobiDB-lite"/>
    </source>
</evidence>
<sequence>EADARLLECVVRCFKALSTDARALATCAQELPSVASPFLLWGLAHQDADTVRRSAVAMRRFATASYYVPGAVVPRAWLREALARWHRDARNRSSLYALRCELVRLIRVLAKLEHGQPDPVSVEPFFATCADVLAETVLQSSGTADDPAAALGSNDPEGYDSDDGEPHGFDALRANCLDALREGLGRCSRDGVAAEQVARLTQLCIQACQLTQRLQDIFQDDPNEFLALDADETMLQFPRHAGPDLLVALFQVEARVVLTTLDHESRSSEAILESVMWLLGNLWMELGDELGLHGPYGEGVDSSSCPAAFQRLVHGLVASCLAHQASLGPLVLARLLWMMWCCSVPFSPVIERLVLSCLTSEAAPLALRMYACRVFARFAAQSLATKSPEEFNALLIGLLQLLQSNSSDTVHISLETIDVVLALDNGDLVRSCMQPAVRQQFLELLFDLWSRGVEQDPFLRDLVVRALLTVGPGRLMSASPTSAAFLQQAFACAPSLVVRLNEQDRGELLGPTLEPLVDHLVQALQGDPFNVDLLACFESAVLVTCSSASLPVLLRHISFLNQVLPPCQAVGERDNRDRSIAKLFELGLASARTQHGNPLSAATEIRALLGNPALTRTALAHSGLLSQLELMLLSRDDAVALLSLDLDGAAHLCVQLVENRQTSFSLAAATQLLVRFPQLSSRFRLQVRNWLRETEHDAACQPPTRATDDDELWSFALPSENLAVAGTASDSDLESNTELYARLSEAERARLHDQSMTAIRQPTRKESPVIEARRRANEARRASAMTEVADMDAFGKAVAPANKVRGRWAGAGRAGGDRGSSMGPGHLELKPTPESGMDQRRQNKRDEVVVAYFWADFHEACKAGGQMDQVIALLQKQYGVRVRFVKAEAEKVYDAAEGLGVSMVPSFVLLKNGKKLDMVEGANPAKLQSALERHAGSATSKTSTSTSSTTTPTGTDESLEARLGRLTTSSHVILFMKGNPTEPRCKFSRAIVEILNKHDVRFASFDILQDNEVREGLKTFANHSTYPQLWIGGQLVGGLDTVKELAEANNGEALKAALARNVVAPRSAPSRPPQAPAAAANAGPVVVDDAYLKSLTASAPVMLFMKGSPTAPQCGFSAKMVDLLGKHKIEFSTFDILQNEDVRQKLKTFANWPTFPQLYVNGSLVGGLDIVQEMAEEGDLVDELGVETLEQRLQKLVKKAPVMLFMKGTPETPRCGFSREIVGILQAEGTTFETFDILEDNAVRQGLKEFSKWPTFPQLYVDGKLVGGLDIVRELKEEDELADVLRAE</sequence>
<dbReference type="PANTHER" id="PTHR10293:SF73">
    <property type="entry name" value="GLUTAREDOXIN-3"/>
    <property type="match status" value="1"/>
</dbReference>
<dbReference type="Pfam" id="PF00085">
    <property type="entry name" value="Thioredoxin"/>
    <property type="match status" value="1"/>
</dbReference>
<accession>A0ABP0I465</accession>